<dbReference type="Proteomes" id="UP000631114">
    <property type="component" value="Unassembled WGS sequence"/>
</dbReference>
<proteinExistence type="predicted"/>
<organism evidence="1 2">
    <name type="scientific">Coptis chinensis</name>
    <dbReference type="NCBI Taxonomy" id="261450"/>
    <lineage>
        <taxon>Eukaryota</taxon>
        <taxon>Viridiplantae</taxon>
        <taxon>Streptophyta</taxon>
        <taxon>Embryophyta</taxon>
        <taxon>Tracheophyta</taxon>
        <taxon>Spermatophyta</taxon>
        <taxon>Magnoliopsida</taxon>
        <taxon>Ranunculales</taxon>
        <taxon>Ranunculaceae</taxon>
        <taxon>Coptidoideae</taxon>
        <taxon>Coptis</taxon>
    </lineage>
</organism>
<dbReference type="EMBL" id="JADFTS010000008">
    <property type="protein sequence ID" value="KAF9593722.1"/>
    <property type="molecule type" value="Genomic_DNA"/>
</dbReference>
<evidence type="ECO:0000313" key="1">
    <source>
        <dbReference type="EMBL" id="KAF9593722.1"/>
    </source>
</evidence>
<keyword evidence="2" id="KW-1185">Reference proteome</keyword>
<sequence>MEPFAPLKFLNEQNLVESQLKKGRISFETVEDMKENSMPEEEMITASVQVFVKWEPSKECPGEFITKLKVVKDCTLADLMETYRD</sequence>
<evidence type="ECO:0000313" key="2">
    <source>
        <dbReference type="Proteomes" id="UP000631114"/>
    </source>
</evidence>
<name>A0A835LIH5_9MAGN</name>
<dbReference type="AlphaFoldDB" id="A0A835LIH5"/>
<reference evidence="1 2" key="1">
    <citation type="submission" date="2020-10" db="EMBL/GenBank/DDBJ databases">
        <title>The Coptis chinensis genome and diversification of protoberbering-type alkaloids.</title>
        <authorList>
            <person name="Wang B."/>
            <person name="Shu S."/>
            <person name="Song C."/>
            <person name="Liu Y."/>
        </authorList>
    </citation>
    <scope>NUCLEOTIDE SEQUENCE [LARGE SCALE GENOMIC DNA]</scope>
    <source>
        <strain evidence="1">HL-2020</strain>
        <tissue evidence="1">Leaf</tissue>
    </source>
</reference>
<accession>A0A835LIH5</accession>
<comment type="caution">
    <text evidence="1">The sequence shown here is derived from an EMBL/GenBank/DDBJ whole genome shotgun (WGS) entry which is preliminary data.</text>
</comment>
<gene>
    <name evidence="1" type="ORF">IFM89_024726</name>
</gene>
<protein>
    <submittedName>
        <fullName evidence="1">Uncharacterized protein</fullName>
    </submittedName>
</protein>